<dbReference type="InterPro" id="IPR013785">
    <property type="entry name" value="Aldolase_TIM"/>
</dbReference>
<keyword evidence="2" id="KW-0808">Transferase</keyword>
<evidence type="ECO:0000313" key="8">
    <source>
        <dbReference type="Proteomes" id="UP000184310"/>
    </source>
</evidence>
<sequence length="274" mass="29786">MRGKYSRLNKIFDPKSKNTIIVPMDHGITLGPIKGLENLDNNVHRLAQNGVNAVLMHKGMINSCTDYNAYRNVAMVMHLSGSTMYTPNSGLKSITGSVYEAIALGCDAVSVHINIGDADEGKMFNDVANISSECLKYGIPLIAMVYARGKNVINEYAVDVVKHSARVGAELGADIVKVNYTGSIESFQSVVEACPIPVVIAGGNKVDSEEMFLNNIYDAMKAGARGVSIGRNVFQSDNMDYLTKAISDIVHGNKRIEAVIEEFKFNVNNKFSVV</sequence>
<evidence type="ECO:0000256" key="1">
    <source>
        <dbReference type="ARBA" id="ARBA00022605"/>
    </source>
</evidence>
<dbReference type="NCBIfam" id="NF005556">
    <property type="entry name" value="PRK07226.1"/>
    <property type="match status" value="1"/>
</dbReference>
<organism evidence="7 8">
    <name type="scientific">Clostridium cavendishii DSM 21758</name>
    <dbReference type="NCBI Taxonomy" id="1121302"/>
    <lineage>
        <taxon>Bacteria</taxon>
        <taxon>Bacillati</taxon>
        <taxon>Bacillota</taxon>
        <taxon>Clostridia</taxon>
        <taxon>Eubacteriales</taxon>
        <taxon>Clostridiaceae</taxon>
        <taxon>Clostridium</taxon>
    </lineage>
</organism>
<dbReference type="CDD" id="cd00958">
    <property type="entry name" value="DhnA"/>
    <property type="match status" value="1"/>
</dbReference>
<keyword evidence="8" id="KW-1185">Reference proteome</keyword>
<gene>
    <name evidence="7" type="ORF">SAMN02745163_01868</name>
</gene>
<dbReference type="EMBL" id="FQZB01000008">
    <property type="protein sequence ID" value="SHJ39949.1"/>
    <property type="molecule type" value="Genomic_DNA"/>
</dbReference>
<evidence type="ECO:0000256" key="3">
    <source>
        <dbReference type="ARBA" id="ARBA00023141"/>
    </source>
</evidence>
<dbReference type="OrthoDB" id="5915071at2"/>
<dbReference type="GO" id="GO:0016836">
    <property type="term" value="F:hydro-lyase activity"/>
    <property type="evidence" value="ECO:0007669"/>
    <property type="project" value="InterPro"/>
</dbReference>
<evidence type="ECO:0000256" key="2">
    <source>
        <dbReference type="ARBA" id="ARBA00022679"/>
    </source>
</evidence>
<dbReference type="GO" id="GO:0008652">
    <property type="term" value="P:amino acid biosynthetic process"/>
    <property type="evidence" value="ECO:0007669"/>
    <property type="project" value="UniProtKB-KW"/>
</dbReference>
<evidence type="ECO:0000313" key="7">
    <source>
        <dbReference type="EMBL" id="SHJ39949.1"/>
    </source>
</evidence>
<dbReference type="NCBIfam" id="TIGR01949">
    <property type="entry name" value="ADH_synth"/>
    <property type="match status" value="1"/>
</dbReference>
<dbReference type="SUPFAM" id="SSF51569">
    <property type="entry name" value="Aldolase"/>
    <property type="match status" value="1"/>
</dbReference>
<protein>
    <recommendedName>
        <fullName evidence="5">2-amino-3,7-dideoxy-D-threo-hept-6-ulosonate synthase</fullName>
        <ecNumber evidence="5">2.2.1.10</ecNumber>
    </recommendedName>
</protein>
<dbReference type="PANTHER" id="PTHR47916">
    <property type="entry name" value="FRUCTOSE-BISPHOSPHATE ALDOLASE CLASS 1"/>
    <property type="match status" value="1"/>
</dbReference>
<accession>A0A1M6IZT7</accession>
<dbReference type="GO" id="GO:0009073">
    <property type="term" value="P:aromatic amino acid family biosynthetic process"/>
    <property type="evidence" value="ECO:0007669"/>
    <property type="project" value="UniProtKB-KW"/>
</dbReference>
<dbReference type="PANTHER" id="PTHR47916:SF1">
    <property type="entry name" value="3-HYDROXY-5-PHOSPHONOOXYPENTANE-2,4-DIONE THIOLASE"/>
    <property type="match status" value="1"/>
</dbReference>
<dbReference type="RefSeq" id="WP_072986408.1">
    <property type="nucleotide sequence ID" value="NZ_FQZB01000008.1"/>
</dbReference>
<evidence type="ECO:0000256" key="6">
    <source>
        <dbReference type="PIRSR" id="PIRSR038992-1"/>
    </source>
</evidence>
<evidence type="ECO:0000256" key="5">
    <source>
        <dbReference type="NCBIfam" id="TIGR01949"/>
    </source>
</evidence>
<dbReference type="InterPro" id="IPR010210">
    <property type="entry name" value="ADH_synthase"/>
</dbReference>
<dbReference type="Gene3D" id="3.20.20.70">
    <property type="entry name" value="Aldolase class I"/>
    <property type="match status" value="1"/>
</dbReference>
<dbReference type="AlphaFoldDB" id="A0A1M6IZT7"/>
<dbReference type="GO" id="GO:0016740">
    <property type="term" value="F:transferase activity"/>
    <property type="evidence" value="ECO:0007669"/>
    <property type="project" value="UniProtKB-KW"/>
</dbReference>
<dbReference type="EC" id="2.2.1.10" evidence="5"/>
<keyword evidence="3" id="KW-0057">Aromatic amino acid biosynthesis</keyword>
<reference evidence="7 8" key="1">
    <citation type="submission" date="2016-11" db="EMBL/GenBank/DDBJ databases">
        <authorList>
            <person name="Jaros S."/>
            <person name="Januszkiewicz K."/>
            <person name="Wedrychowicz H."/>
        </authorList>
    </citation>
    <scope>NUCLEOTIDE SEQUENCE [LARGE SCALE GENOMIC DNA]</scope>
    <source>
        <strain evidence="7 8">DSM 21758</strain>
    </source>
</reference>
<evidence type="ECO:0000256" key="4">
    <source>
        <dbReference type="ARBA" id="ARBA00023270"/>
    </source>
</evidence>
<dbReference type="STRING" id="1121302.SAMN02745163_01868"/>
<proteinExistence type="predicted"/>
<feature type="active site" description="Schiff-base intermediate with dihydroxyacetone-P" evidence="6">
    <location>
        <position position="177"/>
    </location>
</feature>
<dbReference type="Proteomes" id="UP000184310">
    <property type="component" value="Unassembled WGS sequence"/>
</dbReference>
<keyword evidence="1" id="KW-0028">Amino-acid biosynthesis</keyword>
<dbReference type="InterPro" id="IPR050456">
    <property type="entry name" value="DeoC/FbaB_aldolase"/>
</dbReference>
<dbReference type="InterPro" id="IPR002915">
    <property type="entry name" value="DeoC/FbaB/LacD_aldolase"/>
</dbReference>
<keyword evidence="4" id="KW-0704">Schiff base</keyword>
<dbReference type="GO" id="GO:0004332">
    <property type="term" value="F:fructose-bisphosphate aldolase activity"/>
    <property type="evidence" value="ECO:0007669"/>
    <property type="project" value="InterPro"/>
</dbReference>
<dbReference type="SMART" id="SM01133">
    <property type="entry name" value="DeoC"/>
    <property type="match status" value="1"/>
</dbReference>
<dbReference type="Pfam" id="PF01791">
    <property type="entry name" value="DeoC"/>
    <property type="match status" value="1"/>
</dbReference>
<dbReference type="PIRSF" id="PIRSF038992">
    <property type="entry name" value="Aldolase_Ia"/>
    <property type="match status" value="1"/>
</dbReference>
<name>A0A1M6IZT7_9CLOT</name>
<feature type="active site" description="Proton donor" evidence="6">
    <location>
        <position position="146"/>
    </location>
</feature>
<dbReference type="InterPro" id="IPR041720">
    <property type="entry name" value="FbaB-like"/>
</dbReference>